<gene>
    <name evidence="12" type="primary">dnaG</name>
    <name evidence="16" type="ORF">EDC19_1146</name>
</gene>
<keyword evidence="10 12" id="KW-0238">DNA-binding</keyword>
<evidence type="ECO:0000256" key="12">
    <source>
        <dbReference type="HAMAP-Rule" id="MF_00974"/>
    </source>
</evidence>
<protein>
    <recommendedName>
        <fullName evidence="12 13">DNA primase</fullName>
        <ecNumber evidence="12">2.7.7.101</ecNumber>
    </recommendedName>
</protein>
<dbReference type="Proteomes" id="UP000294545">
    <property type="component" value="Unassembled WGS sequence"/>
</dbReference>
<keyword evidence="5 12" id="KW-0235">DNA replication</keyword>
<dbReference type="Gene3D" id="3.90.580.10">
    <property type="entry name" value="Zinc finger, CHC2-type domain"/>
    <property type="match status" value="1"/>
</dbReference>
<dbReference type="InterPro" id="IPR016136">
    <property type="entry name" value="DNA_helicase_N/primase_C"/>
</dbReference>
<evidence type="ECO:0000256" key="11">
    <source>
        <dbReference type="ARBA" id="ARBA00023163"/>
    </source>
</evidence>
<comment type="subunit">
    <text evidence="12">Monomer. Interacts with DnaB.</text>
</comment>
<dbReference type="InterPro" id="IPR013264">
    <property type="entry name" value="DNAG_N"/>
</dbReference>
<feature type="zinc finger region" description="CHC2-type" evidence="12 14">
    <location>
        <begin position="38"/>
        <end position="62"/>
    </location>
</feature>
<comment type="caution">
    <text evidence="16">The sequence shown here is derived from an EMBL/GenBank/DDBJ whole genome shotgun (WGS) entry which is preliminary data.</text>
</comment>
<dbReference type="OrthoDB" id="9803773at2"/>
<evidence type="ECO:0000256" key="10">
    <source>
        <dbReference type="ARBA" id="ARBA00023125"/>
    </source>
</evidence>
<dbReference type="Gene3D" id="1.10.860.10">
    <property type="entry name" value="DNAb Helicase, Chain A"/>
    <property type="match status" value="1"/>
</dbReference>
<evidence type="ECO:0000256" key="3">
    <source>
        <dbReference type="ARBA" id="ARBA00022679"/>
    </source>
</evidence>
<dbReference type="Pfam" id="PF13155">
    <property type="entry name" value="Toprim_2"/>
    <property type="match status" value="1"/>
</dbReference>
<dbReference type="Gene3D" id="3.90.980.10">
    <property type="entry name" value="DNA primase, catalytic core, N-terminal domain"/>
    <property type="match status" value="1"/>
</dbReference>
<evidence type="ECO:0000313" key="16">
    <source>
        <dbReference type="EMBL" id="TCK98712.1"/>
    </source>
</evidence>
<keyword evidence="1 12" id="KW-0240">DNA-directed RNA polymerase</keyword>
<dbReference type="SUPFAM" id="SSF56731">
    <property type="entry name" value="DNA primase core"/>
    <property type="match status" value="1"/>
</dbReference>
<evidence type="ECO:0000256" key="9">
    <source>
        <dbReference type="ARBA" id="ARBA00022842"/>
    </source>
</evidence>
<feature type="domain" description="Toprim" evidence="15">
    <location>
        <begin position="255"/>
        <end position="336"/>
    </location>
</feature>
<dbReference type="EMBL" id="SMGQ01000011">
    <property type="protein sequence ID" value="TCK98712.1"/>
    <property type="molecule type" value="Genomic_DNA"/>
</dbReference>
<keyword evidence="4 12" id="KW-0548">Nucleotidyltransferase</keyword>
<dbReference type="GO" id="GO:1990077">
    <property type="term" value="C:primosome complex"/>
    <property type="evidence" value="ECO:0007669"/>
    <property type="project" value="UniProtKB-KW"/>
</dbReference>
<proteinExistence type="inferred from homology"/>
<keyword evidence="3 12" id="KW-0808">Transferase</keyword>
<sequence>MYYPEELIEEIRVHNDIVEVISSYVNLKPKGSSYFGLCPFHNEKTPSFSVTPDKQMYYCFGCGAGGNVYTFIMEYENFTFLEAVKQLADRANIRLPSPEISEEAKEKLNKKQRLYDINKEAARYFYYQLKTQRGQKALEYFKKRQITIDVIKKFGLGYANYYGDDLYKYLKAKQYSEALLLEAGIIVKDKKNNYTDRFWNRVMFPIFDVHNRVIAFGGRVLGDGNPKYLNSPETTLFDKSNNLYALNIARTARKDHILIVEGYMDVISLHQAGYNQTVASLGTAFTSGQARLLKRYTDNVLIAYDNDEAGRKATLRSIPILKEAGLTVKVLNLNPYKDPDDFINNLGPKTFDQRIENAQNSFFFELEVLNQDYNVEDPDQKTQFIRKIASKIVEMTNDIEKDNYIEAVTKNYQINKEHFINLVNELGSKVGLVEKRPTVNKINKKEQKEDGIGQAQKLLLKYLIKDEALYDKISRYIQPSDFKSEAYYKIAKAIYEALEHKQTLNAASIINQFETLEDQKLVAGLFNGEVSDLNIKDKEKLINETVYKLKRFSLDYASRNAKDVEQLQNIIAQQRQLQKMHISLNER</sequence>
<dbReference type="NCBIfam" id="TIGR01391">
    <property type="entry name" value="dnaG"/>
    <property type="match status" value="1"/>
</dbReference>
<keyword evidence="11 12" id="KW-0804">Transcription</keyword>
<dbReference type="GO" id="GO:0008270">
    <property type="term" value="F:zinc ion binding"/>
    <property type="evidence" value="ECO:0007669"/>
    <property type="project" value="UniProtKB-UniRule"/>
</dbReference>
<dbReference type="InterPro" id="IPR030846">
    <property type="entry name" value="DnaG_bac"/>
</dbReference>
<dbReference type="GO" id="GO:0000428">
    <property type="term" value="C:DNA-directed RNA polymerase complex"/>
    <property type="evidence" value="ECO:0007669"/>
    <property type="project" value="UniProtKB-KW"/>
</dbReference>
<dbReference type="Gene3D" id="3.40.1360.10">
    <property type="match status" value="1"/>
</dbReference>
<dbReference type="FunFam" id="3.90.580.10:FF:000001">
    <property type="entry name" value="DNA primase"/>
    <property type="match status" value="1"/>
</dbReference>
<dbReference type="GO" id="GO:0003899">
    <property type="term" value="F:DNA-directed RNA polymerase activity"/>
    <property type="evidence" value="ECO:0007669"/>
    <property type="project" value="UniProtKB-UniRule"/>
</dbReference>
<evidence type="ECO:0000313" key="17">
    <source>
        <dbReference type="Proteomes" id="UP000294545"/>
    </source>
</evidence>
<dbReference type="EC" id="2.7.7.101" evidence="12"/>
<dbReference type="Pfam" id="PF01807">
    <property type="entry name" value="Zn_ribbon_DnaG"/>
    <property type="match status" value="1"/>
</dbReference>
<dbReference type="InterPro" id="IPR034151">
    <property type="entry name" value="TOPRIM_DnaG_bac"/>
</dbReference>
<dbReference type="InterPro" id="IPR002694">
    <property type="entry name" value="Znf_CHC2"/>
</dbReference>
<evidence type="ECO:0000256" key="5">
    <source>
        <dbReference type="ARBA" id="ARBA00022705"/>
    </source>
</evidence>
<dbReference type="GO" id="GO:0005737">
    <property type="term" value="C:cytoplasm"/>
    <property type="evidence" value="ECO:0007669"/>
    <property type="project" value="TreeGrafter"/>
</dbReference>
<dbReference type="AlphaFoldDB" id="A0A4R1N1C3"/>
<evidence type="ECO:0000256" key="14">
    <source>
        <dbReference type="PIRSR" id="PIRSR002811-1"/>
    </source>
</evidence>
<dbReference type="PIRSF" id="PIRSF002811">
    <property type="entry name" value="DnaG"/>
    <property type="match status" value="1"/>
</dbReference>
<comment type="cofactor">
    <cofactor evidence="12 13 14">
        <name>Zn(2+)</name>
        <dbReference type="ChEBI" id="CHEBI:29105"/>
    </cofactor>
    <text evidence="12 13 14">Binds 1 zinc ion per monomer.</text>
</comment>
<dbReference type="Pfam" id="PF08275">
    <property type="entry name" value="DNAG_N"/>
    <property type="match status" value="1"/>
</dbReference>
<evidence type="ECO:0000256" key="1">
    <source>
        <dbReference type="ARBA" id="ARBA00022478"/>
    </source>
</evidence>
<dbReference type="FunFam" id="3.40.1360.10:FF:000002">
    <property type="entry name" value="DNA primase"/>
    <property type="match status" value="1"/>
</dbReference>
<evidence type="ECO:0000256" key="4">
    <source>
        <dbReference type="ARBA" id="ARBA00022695"/>
    </source>
</evidence>
<dbReference type="GO" id="GO:0003678">
    <property type="term" value="F:DNA helicase activity"/>
    <property type="evidence" value="ECO:0007669"/>
    <property type="project" value="InterPro"/>
</dbReference>
<keyword evidence="9" id="KW-0460">Magnesium</keyword>
<dbReference type="PANTHER" id="PTHR30313:SF2">
    <property type="entry name" value="DNA PRIMASE"/>
    <property type="match status" value="1"/>
</dbReference>
<dbReference type="FunFam" id="3.90.980.10:FF:000001">
    <property type="entry name" value="DNA primase"/>
    <property type="match status" value="1"/>
</dbReference>
<dbReference type="InterPro" id="IPR037068">
    <property type="entry name" value="DNA_primase_core_N_sf"/>
</dbReference>
<evidence type="ECO:0000256" key="2">
    <source>
        <dbReference type="ARBA" id="ARBA00022515"/>
    </source>
</evidence>
<dbReference type="GO" id="GO:0005524">
    <property type="term" value="F:ATP binding"/>
    <property type="evidence" value="ECO:0007669"/>
    <property type="project" value="InterPro"/>
</dbReference>
<comment type="catalytic activity">
    <reaction evidence="12">
        <text>ssDNA + n NTP = ssDNA/pppN(pN)n-1 hybrid + (n-1) diphosphate.</text>
        <dbReference type="EC" id="2.7.7.101"/>
    </reaction>
</comment>
<dbReference type="GO" id="GO:0003677">
    <property type="term" value="F:DNA binding"/>
    <property type="evidence" value="ECO:0007669"/>
    <property type="project" value="UniProtKB-KW"/>
</dbReference>
<dbReference type="InterPro" id="IPR006171">
    <property type="entry name" value="TOPRIM_dom"/>
</dbReference>
<evidence type="ECO:0000256" key="8">
    <source>
        <dbReference type="ARBA" id="ARBA00022833"/>
    </source>
</evidence>
<comment type="similarity">
    <text evidence="12 13">Belongs to the DnaG primase family.</text>
</comment>
<dbReference type="InterPro" id="IPR036977">
    <property type="entry name" value="DNA_primase_Znf_CHC2"/>
</dbReference>
<dbReference type="SUPFAM" id="SSF57783">
    <property type="entry name" value="Zinc beta-ribbon"/>
    <property type="match status" value="1"/>
</dbReference>
<accession>A0A4R1N1C3</accession>
<comment type="function">
    <text evidence="12 13">RNA polymerase that catalyzes the synthesis of short RNA molecules used as primers for DNA polymerase during DNA replication.</text>
</comment>
<reference evidence="16 17" key="1">
    <citation type="submission" date="2019-03" db="EMBL/GenBank/DDBJ databases">
        <title>Genomic Encyclopedia of Type Strains, Phase IV (KMG-IV): sequencing the most valuable type-strain genomes for metagenomic binning, comparative biology and taxonomic classification.</title>
        <authorList>
            <person name="Goeker M."/>
        </authorList>
    </citation>
    <scope>NUCLEOTIDE SEQUENCE [LARGE SCALE GENOMIC DNA]</scope>
    <source>
        <strain evidence="16 17">DSM 24176</strain>
    </source>
</reference>
<keyword evidence="8 12" id="KW-0862">Zinc</keyword>
<dbReference type="RefSeq" id="WP_132281782.1">
    <property type="nucleotide sequence ID" value="NZ_SMGQ01000011.1"/>
</dbReference>
<dbReference type="SMART" id="SM00493">
    <property type="entry name" value="TOPRIM"/>
    <property type="match status" value="1"/>
</dbReference>
<evidence type="ECO:0000259" key="15">
    <source>
        <dbReference type="PROSITE" id="PS50880"/>
    </source>
</evidence>
<name>A0A4R1N1C3_9FIRM</name>
<dbReference type="CDD" id="cd03364">
    <property type="entry name" value="TOPRIM_DnaG_primases"/>
    <property type="match status" value="1"/>
</dbReference>
<dbReference type="InterPro" id="IPR050219">
    <property type="entry name" value="DnaG_primase"/>
</dbReference>
<keyword evidence="2 12" id="KW-0639">Primosome</keyword>
<organism evidence="16 17">
    <name type="scientific">Natranaerovirga hydrolytica</name>
    <dbReference type="NCBI Taxonomy" id="680378"/>
    <lineage>
        <taxon>Bacteria</taxon>
        <taxon>Bacillati</taxon>
        <taxon>Bacillota</taxon>
        <taxon>Clostridia</taxon>
        <taxon>Lachnospirales</taxon>
        <taxon>Natranaerovirgaceae</taxon>
        <taxon>Natranaerovirga</taxon>
    </lineage>
</organism>
<keyword evidence="7 12" id="KW-0863">Zinc-finger</keyword>
<keyword evidence="17" id="KW-1185">Reference proteome</keyword>
<comment type="domain">
    <text evidence="12">Contains an N-terminal zinc-binding domain, a central core domain that contains the primase activity, and a C-terminal DnaB-binding domain.</text>
</comment>
<dbReference type="PANTHER" id="PTHR30313">
    <property type="entry name" value="DNA PRIMASE"/>
    <property type="match status" value="1"/>
</dbReference>
<evidence type="ECO:0000256" key="13">
    <source>
        <dbReference type="PIRNR" id="PIRNR002811"/>
    </source>
</evidence>
<evidence type="ECO:0000256" key="7">
    <source>
        <dbReference type="ARBA" id="ARBA00022771"/>
    </source>
</evidence>
<dbReference type="InterPro" id="IPR006295">
    <property type="entry name" value="DNA_primase_DnaG"/>
</dbReference>
<dbReference type="PROSITE" id="PS50880">
    <property type="entry name" value="TOPRIM"/>
    <property type="match status" value="1"/>
</dbReference>
<dbReference type="InterPro" id="IPR036185">
    <property type="entry name" value="DNA_heli_DnaB-like_N_sf"/>
</dbReference>
<dbReference type="HAMAP" id="MF_00974">
    <property type="entry name" value="DNA_primase_DnaG"/>
    <property type="match status" value="1"/>
</dbReference>
<dbReference type="GO" id="GO:0006269">
    <property type="term" value="P:DNA replication, synthesis of primer"/>
    <property type="evidence" value="ECO:0007669"/>
    <property type="project" value="UniProtKB-UniRule"/>
</dbReference>
<dbReference type="SUPFAM" id="SSF48024">
    <property type="entry name" value="N-terminal domain of DnaB helicase"/>
    <property type="match status" value="1"/>
</dbReference>
<evidence type="ECO:0000256" key="6">
    <source>
        <dbReference type="ARBA" id="ARBA00022723"/>
    </source>
</evidence>
<dbReference type="SMART" id="SM00400">
    <property type="entry name" value="ZnF_CHCC"/>
    <property type="match status" value="1"/>
</dbReference>
<keyword evidence="6 12" id="KW-0479">Metal-binding</keyword>